<reference evidence="2" key="1">
    <citation type="journal article" date="2019" name="Int. J. Syst. Evol. Microbiol.">
        <title>The Global Catalogue of Microorganisms (GCM) 10K type strain sequencing project: providing services to taxonomists for standard genome sequencing and annotation.</title>
        <authorList>
            <consortium name="The Broad Institute Genomics Platform"/>
            <consortium name="The Broad Institute Genome Sequencing Center for Infectious Disease"/>
            <person name="Wu L."/>
            <person name="Ma J."/>
        </authorList>
    </citation>
    <scope>NUCLEOTIDE SEQUENCE [LARGE SCALE GENOMIC DNA]</scope>
    <source>
        <strain evidence="2">JCM 9377</strain>
    </source>
</reference>
<dbReference type="Proteomes" id="UP001501237">
    <property type="component" value="Unassembled WGS sequence"/>
</dbReference>
<name>A0ABP6Q898_9ACTN</name>
<organism evidence="1 2">
    <name type="scientific">Actinocorallia longicatena</name>
    <dbReference type="NCBI Taxonomy" id="111803"/>
    <lineage>
        <taxon>Bacteria</taxon>
        <taxon>Bacillati</taxon>
        <taxon>Actinomycetota</taxon>
        <taxon>Actinomycetes</taxon>
        <taxon>Streptosporangiales</taxon>
        <taxon>Thermomonosporaceae</taxon>
        <taxon>Actinocorallia</taxon>
    </lineage>
</organism>
<accession>A0ABP6Q898</accession>
<dbReference type="RefSeq" id="WP_344827651.1">
    <property type="nucleotide sequence ID" value="NZ_BAAAUV010000006.1"/>
</dbReference>
<proteinExistence type="predicted"/>
<gene>
    <name evidence="1" type="ORF">GCM10010468_28320</name>
</gene>
<dbReference type="EMBL" id="BAAAUV010000006">
    <property type="protein sequence ID" value="GAA3210401.1"/>
    <property type="molecule type" value="Genomic_DNA"/>
</dbReference>
<sequence length="152" mass="16890">MTTEPRGRLSAAGRTWRAVVLLTLVGTLFYTSSKGSDDDFPLGPMTQFAFSVKSSGGEIHSRWMEADTADGRHVKLSWDAAGSGLKRAEVEGQVNRMQRDPSLLQGIADRLNRTRAGGDRITRLYVVHDIRTLEKGKVVKETMSNQVVWDVR</sequence>
<keyword evidence="2" id="KW-1185">Reference proteome</keyword>
<protein>
    <submittedName>
        <fullName evidence="1">Uncharacterized protein</fullName>
    </submittedName>
</protein>
<comment type="caution">
    <text evidence="1">The sequence shown here is derived from an EMBL/GenBank/DDBJ whole genome shotgun (WGS) entry which is preliminary data.</text>
</comment>
<evidence type="ECO:0000313" key="2">
    <source>
        <dbReference type="Proteomes" id="UP001501237"/>
    </source>
</evidence>
<evidence type="ECO:0000313" key="1">
    <source>
        <dbReference type="EMBL" id="GAA3210401.1"/>
    </source>
</evidence>